<comment type="similarity">
    <text evidence="2">Belongs to the YajC family.</text>
</comment>
<dbReference type="GO" id="GO:0005886">
    <property type="term" value="C:plasma membrane"/>
    <property type="evidence" value="ECO:0007669"/>
    <property type="project" value="UniProtKB-SubCell"/>
</dbReference>
<evidence type="ECO:0000256" key="8">
    <source>
        <dbReference type="ARBA" id="ARBA00023010"/>
    </source>
</evidence>
<dbReference type="PANTHER" id="PTHR33909:SF1">
    <property type="entry name" value="SEC TRANSLOCON ACCESSORY COMPLEX SUBUNIT YAJC"/>
    <property type="match status" value="1"/>
</dbReference>
<evidence type="ECO:0000256" key="1">
    <source>
        <dbReference type="ARBA" id="ARBA00004162"/>
    </source>
</evidence>
<dbReference type="InterPro" id="IPR003849">
    <property type="entry name" value="Preprotein_translocase_YajC"/>
</dbReference>
<evidence type="ECO:0000256" key="4">
    <source>
        <dbReference type="ARBA" id="ARBA00022475"/>
    </source>
</evidence>
<keyword evidence="8" id="KW-0811">Translocation</keyword>
<dbReference type="KEGG" id="clw:CLAC_05900"/>
<dbReference type="GO" id="GO:0015031">
    <property type="term" value="P:protein transport"/>
    <property type="evidence" value="ECO:0007669"/>
    <property type="project" value="UniProtKB-KW"/>
</dbReference>
<keyword evidence="9" id="KW-0472">Membrane</keyword>
<name>A0A0K2GZW5_9CORY</name>
<keyword evidence="12" id="KW-1185">Reference proteome</keyword>
<dbReference type="OrthoDB" id="2200301at2"/>
<feature type="region of interest" description="Disordered" evidence="10">
    <location>
        <begin position="90"/>
        <end position="122"/>
    </location>
</feature>
<dbReference type="Pfam" id="PF02699">
    <property type="entry name" value="YajC"/>
    <property type="match status" value="1"/>
</dbReference>
<organism evidence="11 12">
    <name type="scientific">Corynebacterium lactis RW2-5</name>
    <dbReference type="NCBI Taxonomy" id="1408189"/>
    <lineage>
        <taxon>Bacteria</taxon>
        <taxon>Bacillati</taxon>
        <taxon>Actinomycetota</taxon>
        <taxon>Actinomycetes</taxon>
        <taxon>Mycobacteriales</taxon>
        <taxon>Corynebacteriaceae</taxon>
        <taxon>Corynebacterium</taxon>
    </lineage>
</organism>
<keyword evidence="7" id="KW-1133">Transmembrane helix</keyword>
<evidence type="ECO:0000313" key="11">
    <source>
        <dbReference type="EMBL" id="ALA67327.1"/>
    </source>
</evidence>
<feature type="compositionally biased region" description="Basic and acidic residues" evidence="10">
    <location>
        <begin position="92"/>
        <end position="101"/>
    </location>
</feature>
<keyword evidence="6" id="KW-0653">Protein transport</keyword>
<evidence type="ECO:0000256" key="2">
    <source>
        <dbReference type="ARBA" id="ARBA00006742"/>
    </source>
</evidence>
<evidence type="ECO:0000256" key="6">
    <source>
        <dbReference type="ARBA" id="ARBA00022927"/>
    </source>
</evidence>
<dbReference type="Proteomes" id="UP000058446">
    <property type="component" value="Chromosome"/>
</dbReference>
<gene>
    <name evidence="11" type="ORF">CLAC_05900</name>
</gene>
<evidence type="ECO:0000256" key="10">
    <source>
        <dbReference type="SAM" id="MobiDB-lite"/>
    </source>
</evidence>
<proteinExistence type="inferred from homology"/>
<keyword evidence="3" id="KW-0813">Transport</keyword>
<evidence type="ECO:0000313" key="12">
    <source>
        <dbReference type="Proteomes" id="UP000058446"/>
    </source>
</evidence>
<keyword evidence="4" id="KW-1003">Cell membrane</keyword>
<dbReference type="PANTHER" id="PTHR33909">
    <property type="entry name" value="SEC TRANSLOCON ACCESSORY COMPLEX SUBUNIT YAJC"/>
    <property type="match status" value="1"/>
</dbReference>
<accession>A0A0K2GZW5</accession>
<evidence type="ECO:0000256" key="3">
    <source>
        <dbReference type="ARBA" id="ARBA00022448"/>
    </source>
</evidence>
<evidence type="ECO:0000256" key="9">
    <source>
        <dbReference type="ARBA" id="ARBA00023136"/>
    </source>
</evidence>
<dbReference type="SMART" id="SM01323">
    <property type="entry name" value="YajC"/>
    <property type="match status" value="1"/>
</dbReference>
<dbReference type="STRING" id="1408189.CLAC_05900"/>
<dbReference type="PATRIC" id="fig|1408189.4.peg.1170"/>
<comment type="subcellular location">
    <subcellularLocation>
        <location evidence="1">Cell membrane</location>
        <topology evidence="1">Single-pass membrane protein</topology>
    </subcellularLocation>
</comment>
<dbReference type="EMBL" id="CP006841">
    <property type="protein sequence ID" value="ALA67327.1"/>
    <property type="molecule type" value="Genomic_DNA"/>
</dbReference>
<evidence type="ECO:0000256" key="5">
    <source>
        <dbReference type="ARBA" id="ARBA00022692"/>
    </source>
</evidence>
<evidence type="ECO:0000256" key="7">
    <source>
        <dbReference type="ARBA" id="ARBA00022989"/>
    </source>
</evidence>
<dbReference type="RefSeq" id="WP_082313158.1">
    <property type="nucleotide sequence ID" value="NZ_CP006841.1"/>
</dbReference>
<dbReference type="AlphaFoldDB" id="A0A0K2GZW5"/>
<keyword evidence="5" id="KW-0812">Transmembrane</keyword>
<protein>
    <submittedName>
        <fullName evidence="11">Preprotein translocase subunit YajC</fullName>
    </submittedName>
</protein>
<sequence>MDPIILLVLLLLFLALPLWQIVKQNKQVRNIREMQSRLVPGAEVITGSGMHGIVVDTTETTVDLTIADGVVTRWEKAAIARNLSDGTGADYAQRDLRKTDNSEESAETAVSPSPRDGVEEEK</sequence>
<dbReference type="NCBIfam" id="TIGR00739">
    <property type="entry name" value="yajC"/>
    <property type="match status" value="1"/>
</dbReference>
<reference evidence="11 12" key="1">
    <citation type="submission" date="2013-10" db="EMBL/GenBank/DDBJ databases">
        <title>Complete genome sequence of Corynebacterium lactis DSM 45799(T), isolated from raw cow milk.</title>
        <authorList>
            <person name="Ruckert C."/>
            <person name="Albersmeier A."/>
            <person name="Lipski A."/>
            <person name="Kalinowski J."/>
        </authorList>
    </citation>
    <scope>NUCLEOTIDE SEQUENCE [LARGE SCALE GENOMIC DNA]</scope>
    <source>
        <strain evidence="11 12">RW2-5</strain>
    </source>
</reference>